<protein>
    <submittedName>
        <fullName evidence="1">Uncharacterized protein</fullName>
    </submittedName>
</protein>
<organism evidence="1 2">
    <name type="scientific">Maribellus luteus</name>
    <dbReference type="NCBI Taxonomy" id="2305463"/>
    <lineage>
        <taxon>Bacteria</taxon>
        <taxon>Pseudomonadati</taxon>
        <taxon>Bacteroidota</taxon>
        <taxon>Bacteroidia</taxon>
        <taxon>Marinilabiliales</taxon>
        <taxon>Prolixibacteraceae</taxon>
        <taxon>Maribellus</taxon>
    </lineage>
</organism>
<dbReference type="EMBL" id="QWGR01000001">
    <property type="protein sequence ID" value="RIJ50370.1"/>
    <property type="molecule type" value="Genomic_DNA"/>
</dbReference>
<keyword evidence="2" id="KW-1185">Reference proteome</keyword>
<evidence type="ECO:0000313" key="1">
    <source>
        <dbReference type="EMBL" id="RIJ50370.1"/>
    </source>
</evidence>
<dbReference type="RefSeq" id="WP_119435841.1">
    <property type="nucleotide sequence ID" value="NZ_QWGR01000001.1"/>
</dbReference>
<gene>
    <name evidence="1" type="ORF">D1614_00060</name>
</gene>
<proteinExistence type="predicted"/>
<dbReference type="Proteomes" id="UP000265926">
    <property type="component" value="Unassembled WGS sequence"/>
</dbReference>
<reference evidence="1 2" key="1">
    <citation type="submission" date="2018-08" db="EMBL/GenBank/DDBJ databases">
        <title>Pallidiluteibacterium maritimus gen. nov., sp. nov., isolated from coastal sediment.</title>
        <authorList>
            <person name="Zhou L.Y."/>
        </authorList>
    </citation>
    <scope>NUCLEOTIDE SEQUENCE [LARGE SCALE GENOMIC DNA]</scope>
    <source>
        <strain evidence="1 2">XSD2</strain>
    </source>
</reference>
<dbReference type="AlphaFoldDB" id="A0A399T1P9"/>
<accession>A0A399T1P9</accession>
<evidence type="ECO:0000313" key="2">
    <source>
        <dbReference type="Proteomes" id="UP000265926"/>
    </source>
</evidence>
<sequence>MKRRIFILVSIWLLLFTRCSKDDDFILEGTYQLPTYANMGAIHMFTSTGEVLDGEKITDFINRSKQFSTFFEIPVQETDLSTIFCLNSSAMPIDADSYCNIQITDDKATINARLITINTFGKTLDAEVIRLDPLMILTASAGTEYMEKPDDIADYYNTTEFPKIKEMIRVTTPVPPILDNWKFPKRYNFPFIIEDDEISVPILIHAHWHNSPQQISWSQGKICNLVNENFLRNLSVNDTILIQEGKAVLQKR</sequence>
<comment type="caution">
    <text evidence="1">The sequence shown here is derived from an EMBL/GenBank/DDBJ whole genome shotgun (WGS) entry which is preliminary data.</text>
</comment>
<name>A0A399T1P9_9BACT</name>